<comment type="similarity">
    <text evidence="1">Belongs to the LysR transcriptional regulatory family.</text>
</comment>
<organism evidence="6 7">
    <name type="scientific">Nitratireductor aquibiodomus</name>
    <dbReference type="NCBI Taxonomy" id="204799"/>
    <lineage>
        <taxon>Bacteria</taxon>
        <taxon>Pseudomonadati</taxon>
        <taxon>Pseudomonadota</taxon>
        <taxon>Alphaproteobacteria</taxon>
        <taxon>Hyphomicrobiales</taxon>
        <taxon>Phyllobacteriaceae</taxon>
        <taxon>Nitratireductor</taxon>
    </lineage>
</organism>
<protein>
    <submittedName>
        <fullName evidence="6">Transcriptional regulator, LysR family</fullName>
    </submittedName>
</protein>
<dbReference type="InterPro" id="IPR036388">
    <property type="entry name" value="WH-like_DNA-bd_sf"/>
</dbReference>
<keyword evidence="7" id="KW-1185">Reference proteome</keyword>
<dbReference type="GO" id="GO:0003677">
    <property type="term" value="F:DNA binding"/>
    <property type="evidence" value="ECO:0007669"/>
    <property type="project" value="UniProtKB-KW"/>
</dbReference>
<dbReference type="Gene3D" id="1.10.10.10">
    <property type="entry name" value="Winged helix-like DNA-binding domain superfamily/Winged helix DNA-binding domain"/>
    <property type="match status" value="1"/>
</dbReference>
<dbReference type="Pfam" id="PF00126">
    <property type="entry name" value="HTH_1"/>
    <property type="match status" value="1"/>
</dbReference>
<dbReference type="RefSeq" id="WP_090329346.1">
    <property type="nucleotide sequence ID" value="NZ_FNSL01000001.1"/>
</dbReference>
<evidence type="ECO:0000256" key="2">
    <source>
        <dbReference type="ARBA" id="ARBA00023015"/>
    </source>
</evidence>
<dbReference type="SUPFAM" id="SSF46785">
    <property type="entry name" value="Winged helix' DNA-binding domain"/>
    <property type="match status" value="1"/>
</dbReference>
<dbReference type="PANTHER" id="PTHR30346:SF0">
    <property type="entry name" value="HCA OPERON TRANSCRIPTIONAL ACTIVATOR HCAR"/>
    <property type="match status" value="1"/>
</dbReference>
<dbReference type="PANTHER" id="PTHR30346">
    <property type="entry name" value="TRANSCRIPTIONAL DUAL REGULATOR HCAR-RELATED"/>
    <property type="match status" value="1"/>
</dbReference>
<dbReference type="GO" id="GO:0003700">
    <property type="term" value="F:DNA-binding transcription factor activity"/>
    <property type="evidence" value="ECO:0007669"/>
    <property type="project" value="InterPro"/>
</dbReference>
<dbReference type="Gene3D" id="3.40.190.10">
    <property type="entry name" value="Periplasmic binding protein-like II"/>
    <property type="match status" value="2"/>
</dbReference>
<dbReference type="FunFam" id="1.10.10.10:FF:000001">
    <property type="entry name" value="LysR family transcriptional regulator"/>
    <property type="match status" value="1"/>
</dbReference>
<evidence type="ECO:0000313" key="7">
    <source>
        <dbReference type="Proteomes" id="UP000199064"/>
    </source>
</evidence>
<dbReference type="Pfam" id="PF03466">
    <property type="entry name" value="LysR_substrate"/>
    <property type="match status" value="1"/>
</dbReference>
<dbReference type="GO" id="GO:0032993">
    <property type="term" value="C:protein-DNA complex"/>
    <property type="evidence" value="ECO:0007669"/>
    <property type="project" value="TreeGrafter"/>
</dbReference>
<evidence type="ECO:0000313" key="6">
    <source>
        <dbReference type="EMBL" id="SEB75413.1"/>
    </source>
</evidence>
<dbReference type="EMBL" id="FNSL01000001">
    <property type="protein sequence ID" value="SEB75413.1"/>
    <property type="molecule type" value="Genomic_DNA"/>
</dbReference>
<keyword evidence="2" id="KW-0805">Transcription regulation</keyword>
<dbReference type="SUPFAM" id="SSF53850">
    <property type="entry name" value="Periplasmic binding protein-like II"/>
    <property type="match status" value="1"/>
</dbReference>
<evidence type="ECO:0000256" key="1">
    <source>
        <dbReference type="ARBA" id="ARBA00009437"/>
    </source>
</evidence>
<dbReference type="PROSITE" id="PS50931">
    <property type="entry name" value="HTH_LYSR"/>
    <property type="match status" value="1"/>
</dbReference>
<dbReference type="Proteomes" id="UP000199064">
    <property type="component" value="Unassembled WGS sequence"/>
</dbReference>
<evidence type="ECO:0000259" key="5">
    <source>
        <dbReference type="PROSITE" id="PS50931"/>
    </source>
</evidence>
<feature type="domain" description="HTH lysR-type" evidence="5">
    <location>
        <begin position="7"/>
        <end position="64"/>
    </location>
</feature>
<keyword evidence="4" id="KW-0804">Transcription</keyword>
<name>A0A1H4LXH8_9HYPH</name>
<proteinExistence type="inferred from homology"/>
<dbReference type="InterPro" id="IPR000847">
    <property type="entry name" value="LysR_HTH_N"/>
</dbReference>
<accession>A0A1H4LXH8</accession>
<dbReference type="InterPro" id="IPR036390">
    <property type="entry name" value="WH_DNA-bd_sf"/>
</dbReference>
<dbReference type="InterPro" id="IPR005119">
    <property type="entry name" value="LysR_subst-bd"/>
</dbReference>
<evidence type="ECO:0000256" key="4">
    <source>
        <dbReference type="ARBA" id="ARBA00023163"/>
    </source>
</evidence>
<reference evidence="7" key="1">
    <citation type="submission" date="2016-10" db="EMBL/GenBank/DDBJ databases">
        <authorList>
            <person name="Varghese N."/>
            <person name="Submissions S."/>
        </authorList>
    </citation>
    <scope>NUCLEOTIDE SEQUENCE [LARGE SCALE GENOMIC DNA]</scope>
    <source>
        <strain evidence="7">ES.061</strain>
    </source>
</reference>
<gene>
    <name evidence="6" type="ORF">SAMN05216452_3044</name>
</gene>
<evidence type="ECO:0000256" key="3">
    <source>
        <dbReference type="ARBA" id="ARBA00023125"/>
    </source>
</evidence>
<dbReference type="CDD" id="cd08414">
    <property type="entry name" value="PBP2_LTTR_aromatics_like"/>
    <property type="match status" value="1"/>
</dbReference>
<dbReference type="AlphaFoldDB" id="A0A1H4LXH8"/>
<sequence>MQSLGAIEFRHLRYFMRVAQELHFGRAAEMLGVSQAPLSQQIRQLEQRLGVRLFDRTTRSVTLTPAGRVLFEKAQQVLVSLEEGIRETQAAGGLSSGRLRIAAVYVGLYNFMSKAMREFSRRNPSVLIDMQIHTTEEQLALLKDRKIDVAFVRPPRTASGIAYREIYREGFVAVLPAESHLASRENLEVEDLRDENFITYSSIVGVSYQDVVLQHCRKAGFVPKVVQEVSHTMTVVAMASAGIGVGIVPAWVVMTPMENVVYRELPKLPKAVSLVVAWREDSMNPFVRDFVKCTLAAVGETGH</sequence>
<dbReference type="PRINTS" id="PR00039">
    <property type="entry name" value="HTHLYSR"/>
</dbReference>
<keyword evidence="3" id="KW-0238">DNA-binding</keyword>